<dbReference type="GO" id="GO:0046914">
    <property type="term" value="F:transition metal ion binding"/>
    <property type="evidence" value="ECO:0007669"/>
    <property type="project" value="InterPro"/>
</dbReference>
<proteinExistence type="predicted"/>
<organism evidence="3 4">
    <name type="scientific">Candidatus Wallbacteria bacterium HGW-Wallbacteria-1</name>
    <dbReference type="NCBI Taxonomy" id="2013854"/>
    <lineage>
        <taxon>Bacteria</taxon>
        <taxon>Candidatus Walliibacteriota</taxon>
    </lineage>
</organism>
<dbReference type="InterPro" id="IPR036648">
    <property type="entry name" value="CN_Hdrase_a/SCN_Hdrase_g_sf"/>
</dbReference>
<evidence type="ECO:0000313" key="4">
    <source>
        <dbReference type="Proteomes" id="UP000233256"/>
    </source>
</evidence>
<keyword evidence="1" id="KW-0479">Metal-binding</keyword>
<comment type="caution">
    <text evidence="3">The sequence shown here is derived from an EMBL/GenBank/DDBJ whole genome shotgun (WGS) entry which is preliminary data.</text>
</comment>
<dbReference type="InterPro" id="IPR022513">
    <property type="entry name" value="TOMM_pelo"/>
</dbReference>
<evidence type="ECO:0000259" key="2">
    <source>
        <dbReference type="Pfam" id="PF02979"/>
    </source>
</evidence>
<dbReference type="Gene3D" id="3.90.330.10">
    <property type="entry name" value="Nitrile hydratase alpha /Thiocyanate hydrolase gamma"/>
    <property type="match status" value="1"/>
</dbReference>
<dbReference type="Proteomes" id="UP000233256">
    <property type="component" value="Unassembled WGS sequence"/>
</dbReference>
<feature type="domain" description="Nitrile hydratase alpha/Thiocyanate hydrolase gamma" evidence="2">
    <location>
        <begin position="12"/>
        <end position="141"/>
    </location>
</feature>
<accession>A0A2N1PN08</accession>
<gene>
    <name evidence="3" type="ORF">CVV64_12900</name>
</gene>
<evidence type="ECO:0000256" key="1">
    <source>
        <dbReference type="ARBA" id="ARBA00022723"/>
    </source>
</evidence>
<name>A0A2N1PN08_9BACT</name>
<protein>
    <recommendedName>
        <fullName evidence="2">Nitrile hydratase alpha/Thiocyanate hydrolase gamma domain-containing protein</fullName>
    </recommendedName>
</protein>
<dbReference type="AlphaFoldDB" id="A0A2N1PN08"/>
<sequence length="199" mass="22086">MDQNLFKKLTTDRTFRTEFMASPTQMLISAGFADFEGKSVIVHENSATTMHFSLLPKGSDASSIENMDTKFVKIQEKVWADLEFKANLLEDTRNTLMEFFGSIPESLTIKIHENTKDAIHLVLPAFPSDTDELNDDDLEMIAGGKGTPVQVVDTVLEVAKNVYDVIPDPLLKGANEIGGRTRQLGKDLVNAGQNFFSGW</sequence>
<dbReference type="GO" id="GO:0003824">
    <property type="term" value="F:catalytic activity"/>
    <property type="evidence" value="ECO:0007669"/>
    <property type="project" value="InterPro"/>
</dbReference>
<dbReference type="InterPro" id="IPR004232">
    <property type="entry name" value="CN_Hdrtase_a/SCN_Hdrlase_g"/>
</dbReference>
<evidence type="ECO:0000313" key="3">
    <source>
        <dbReference type="EMBL" id="PKK89697.1"/>
    </source>
</evidence>
<reference evidence="3 4" key="1">
    <citation type="journal article" date="2017" name="ISME J.">
        <title>Potential for microbial H2 and metal transformations associated with novel bacteria and archaea in deep terrestrial subsurface sediments.</title>
        <authorList>
            <person name="Hernsdorf A.W."/>
            <person name="Amano Y."/>
            <person name="Miyakawa K."/>
            <person name="Ise K."/>
            <person name="Suzuki Y."/>
            <person name="Anantharaman K."/>
            <person name="Probst A."/>
            <person name="Burstein D."/>
            <person name="Thomas B.C."/>
            <person name="Banfield J.F."/>
        </authorList>
    </citation>
    <scope>NUCLEOTIDE SEQUENCE [LARGE SCALE GENOMIC DNA]</scope>
    <source>
        <strain evidence="3">HGW-Wallbacteria-1</strain>
    </source>
</reference>
<dbReference type="Pfam" id="PF02979">
    <property type="entry name" value="NHase_alpha"/>
    <property type="match status" value="1"/>
</dbReference>
<dbReference type="NCBIfam" id="TIGR03793">
    <property type="entry name" value="leader_NHLP"/>
    <property type="match status" value="1"/>
</dbReference>
<dbReference type="SUPFAM" id="SSF56209">
    <property type="entry name" value="Nitrile hydratase alpha chain"/>
    <property type="match status" value="1"/>
</dbReference>
<dbReference type="EMBL" id="PGXC01000013">
    <property type="protein sequence ID" value="PKK89697.1"/>
    <property type="molecule type" value="Genomic_DNA"/>
</dbReference>